<comment type="similarity">
    <text evidence="2">Belongs to the VTI1 family.</text>
</comment>
<dbReference type="GO" id="GO:0016236">
    <property type="term" value="P:macroautophagy"/>
    <property type="evidence" value="ECO:0007669"/>
    <property type="project" value="TreeGrafter"/>
</dbReference>
<accession>A0AAJ6VY22</accession>
<evidence type="ECO:0000256" key="6">
    <source>
        <dbReference type="ARBA" id="ARBA00022989"/>
    </source>
</evidence>
<dbReference type="FunFam" id="1.20.58.400:FF:000001">
    <property type="entry name" value="Vesicle transport through interaction with t-SNAREs homolog 1A"/>
    <property type="match status" value="1"/>
</dbReference>
<gene>
    <name evidence="19" type="primary">LOC100908785</name>
</gene>
<evidence type="ECO:0000256" key="11">
    <source>
        <dbReference type="ARBA" id="ARBA00065755"/>
    </source>
</evidence>
<keyword evidence="6 16" id="KW-1133">Transmembrane helix</keyword>
<dbReference type="GO" id="GO:0048280">
    <property type="term" value="P:vesicle fusion with Golgi apparatus"/>
    <property type="evidence" value="ECO:0007669"/>
    <property type="project" value="TreeGrafter"/>
</dbReference>
<evidence type="ECO:0000256" key="7">
    <source>
        <dbReference type="ARBA" id="ARBA00023034"/>
    </source>
</evidence>
<dbReference type="GO" id="GO:0042147">
    <property type="term" value="P:retrograde transport, endosome to Golgi"/>
    <property type="evidence" value="ECO:0007669"/>
    <property type="project" value="TreeGrafter"/>
</dbReference>
<keyword evidence="3" id="KW-0813">Transport</keyword>
<dbReference type="PANTHER" id="PTHR21230">
    <property type="entry name" value="VESICLE TRANSPORT V-SNARE PROTEIN VTI1-RELATED"/>
    <property type="match status" value="1"/>
</dbReference>
<dbReference type="GO" id="GO:0012507">
    <property type="term" value="C:ER to Golgi transport vesicle membrane"/>
    <property type="evidence" value="ECO:0007669"/>
    <property type="project" value="TreeGrafter"/>
</dbReference>
<keyword evidence="18" id="KW-1185">Reference proteome</keyword>
<dbReference type="GO" id="GO:0006891">
    <property type="term" value="P:intra-Golgi vesicle-mediated transport"/>
    <property type="evidence" value="ECO:0007669"/>
    <property type="project" value="TreeGrafter"/>
</dbReference>
<reference evidence="19" key="1">
    <citation type="submission" date="2025-08" db="UniProtKB">
        <authorList>
            <consortium name="RefSeq"/>
        </authorList>
    </citation>
    <scope>IDENTIFICATION</scope>
</reference>
<evidence type="ECO:0000256" key="15">
    <source>
        <dbReference type="SAM" id="Coils"/>
    </source>
</evidence>
<dbReference type="InterPro" id="IPR000727">
    <property type="entry name" value="T_SNARE_dom"/>
</dbReference>
<dbReference type="FunFam" id="1.20.5.110:FF:000078">
    <property type="entry name" value="Vesicle transport through interaction with t-SNAREs 1A"/>
    <property type="match status" value="1"/>
</dbReference>
<comment type="subcellular location">
    <subcellularLocation>
        <location evidence="10">Endomembrane system</location>
        <topology evidence="10">Single-pass type IV membrane protein</topology>
    </subcellularLocation>
    <subcellularLocation>
        <location evidence="1">Golgi apparatus membrane</location>
        <topology evidence="1">Single-pass membrane protein</topology>
    </subcellularLocation>
</comment>
<name>A0AAJ6VY22_9ACAR</name>
<dbReference type="CDD" id="cd15891">
    <property type="entry name" value="SNARE_Vti1a"/>
    <property type="match status" value="1"/>
</dbReference>
<dbReference type="Gene3D" id="1.20.5.110">
    <property type="match status" value="1"/>
</dbReference>
<dbReference type="GO" id="GO:0000149">
    <property type="term" value="F:SNARE binding"/>
    <property type="evidence" value="ECO:0007669"/>
    <property type="project" value="TreeGrafter"/>
</dbReference>
<keyword evidence="7" id="KW-0333">Golgi apparatus</keyword>
<evidence type="ECO:0000256" key="4">
    <source>
        <dbReference type="ARBA" id="ARBA00022692"/>
    </source>
</evidence>
<dbReference type="Pfam" id="PF05008">
    <property type="entry name" value="V-SNARE"/>
    <property type="match status" value="1"/>
</dbReference>
<keyword evidence="8 15" id="KW-0175">Coiled coil</keyword>
<dbReference type="Proteomes" id="UP000694867">
    <property type="component" value="Unplaced"/>
</dbReference>
<feature type="transmembrane region" description="Helical" evidence="16">
    <location>
        <begin position="191"/>
        <end position="212"/>
    </location>
</feature>
<dbReference type="GO" id="GO:0031201">
    <property type="term" value="C:SNARE complex"/>
    <property type="evidence" value="ECO:0007669"/>
    <property type="project" value="TreeGrafter"/>
</dbReference>
<dbReference type="GO" id="GO:0005484">
    <property type="term" value="F:SNAP receptor activity"/>
    <property type="evidence" value="ECO:0007669"/>
    <property type="project" value="TreeGrafter"/>
</dbReference>
<evidence type="ECO:0000256" key="16">
    <source>
        <dbReference type="SAM" id="Phobius"/>
    </source>
</evidence>
<dbReference type="GO" id="GO:0005789">
    <property type="term" value="C:endoplasmic reticulum membrane"/>
    <property type="evidence" value="ECO:0007669"/>
    <property type="project" value="TreeGrafter"/>
</dbReference>
<dbReference type="InterPro" id="IPR007705">
    <property type="entry name" value="Vesicle_trsprt_v-SNARE_N"/>
</dbReference>
<dbReference type="GO" id="GO:0000139">
    <property type="term" value="C:Golgi membrane"/>
    <property type="evidence" value="ECO:0007669"/>
    <property type="project" value="UniProtKB-SubCell"/>
</dbReference>
<dbReference type="KEGG" id="goe:100908785"/>
<dbReference type="Pfam" id="PF12352">
    <property type="entry name" value="V-SNARE_C"/>
    <property type="match status" value="1"/>
</dbReference>
<evidence type="ECO:0000256" key="3">
    <source>
        <dbReference type="ARBA" id="ARBA00022448"/>
    </source>
</evidence>
<feature type="domain" description="T-SNARE coiled-coil homology" evidence="17">
    <location>
        <begin position="115"/>
        <end position="182"/>
    </location>
</feature>
<keyword evidence="4 16" id="KW-0812">Transmembrane</keyword>
<protein>
    <recommendedName>
        <fullName evidence="12">Vesicle transport through interaction with t-SNAREs homolog 1A</fullName>
    </recommendedName>
    <alternativeName>
        <fullName evidence="14">Vesicle transport v-SNARE protein Vti1-like 2</fullName>
    </alternativeName>
    <alternativeName>
        <fullName evidence="13">Vti1-rp2</fullName>
    </alternativeName>
</protein>
<dbReference type="Gene3D" id="1.20.58.400">
    <property type="entry name" value="t-snare proteins"/>
    <property type="match status" value="1"/>
</dbReference>
<dbReference type="GO" id="GO:0031902">
    <property type="term" value="C:late endosome membrane"/>
    <property type="evidence" value="ECO:0007669"/>
    <property type="project" value="TreeGrafter"/>
</dbReference>
<dbReference type="GO" id="GO:0006886">
    <property type="term" value="P:intracellular protein transport"/>
    <property type="evidence" value="ECO:0007669"/>
    <property type="project" value="InterPro"/>
</dbReference>
<organism evidence="18 19">
    <name type="scientific">Galendromus occidentalis</name>
    <name type="common">western predatory mite</name>
    <dbReference type="NCBI Taxonomy" id="34638"/>
    <lineage>
        <taxon>Eukaryota</taxon>
        <taxon>Metazoa</taxon>
        <taxon>Ecdysozoa</taxon>
        <taxon>Arthropoda</taxon>
        <taxon>Chelicerata</taxon>
        <taxon>Arachnida</taxon>
        <taxon>Acari</taxon>
        <taxon>Parasitiformes</taxon>
        <taxon>Mesostigmata</taxon>
        <taxon>Gamasina</taxon>
        <taxon>Phytoseioidea</taxon>
        <taxon>Phytoseiidae</taxon>
        <taxon>Typhlodrominae</taxon>
        <taxon>Galendromus</taxon>
    </lineage>
</organism>
<dbReference type="RefSeq" id="XP_003743209.1">
    <property type="nucleotide sequence ID" value="XM_003743161.2"/>
</dbReference>
<dbReference type="PANTHER" id="PTHR21230:SF26">
    <property type="entry name" value="VESICLE TRANSPORT THROUGH INTERACTION WITH T-SNARES HOMOLOG 1A"/>
    <property type="match status" value="1"/>
</dbReference>
<evidence type="ECO:0000256" key="14">
    <source>
        <dbReference type="ARBA" id="ARBA00082368"/>
    </source>
</evidence>
<keyword evidence="5" id="KW-0653">Protein transport</keyword>
<evidence type="ECO:0000313" key="19">
    <source>
        <dbReference type="RefSeq" id="XP_003743209.1"/>
    </source>
</evidence>
<comment type="subunit">
    <text evidence="11">Interacts with distinct SNARE complexes that contain either STX5 or STX6. Interacts with NAPA and, to a lesser extent, with NAPG. Identified in a complex containing STX6, STX12, VAMP4 and VTI1A.</text>
</comment>
<dbReference type="SUPFAM" id="SSF47661">
    <property type="entry name" value="t-snare proteins"/>
    <property type="match status" value="1"/>
</dbReference>
<dbReference type="GO" id="GO:0006896">
    <property type="term" value="P:Golgi to vacuole transport"/>
    <property type="evidence" value="ECO:0007669"/>
    <property type="project" value="TreeGrafter"/>
</dbReference>
<evidence type="ECO:0000256" key="12">
    <source>
        <dbReference type="ARBA" id="ARBA00071612"/>
    </source>
</evidence>
<keyword evidence="9 16" id="KW-0472">Membrane</keyword>
<evidence type="ECO:0000256" key="10">
    <source>
        <dbReference type="ARBA" id="ARBA00046280"/>
    </source>
</evidence>
<dbReference type="GeneID" id="100908785"/>
<feature type="coiled-coil region" evidence="15">
    <location>
        <begin position="38"/>
        <end position="94"/>
    </location>
</feature>
<sequence>MATLMEDFEQQYAILSAEITTKISSLSTAGDVDRNSNVRGTEKLLDEANELLEQMELEVQSMVPELKSKYANRVRSYQVELKRLKQEYLDAKSTSRVDLYSSRESGDFPIDDKAQLLDTTERLERSTRQLRAGRQLAVETEQVGAEILGELGNQREVITRARERMRETSHEVGRSSQLLTSMLRKAFQNRIAGQLAIGTVVFVLVLVVILSIKNHI</sequence>
<evidence type="ECO:0000256" key="1">
    <source>
        <dbReference type="ARBA" id="ARBA00004194"/>
    </source>
</evidence>
<dbReference type="SUPFAM" id="SSF58038">
    <property type="entry name" value="SNARE fusion complex"/>
    <property type="match status" value="1"/>
</dbReference>
<dbReference type="InterPro" id="IPR010989">
    <property type="entry name" value="SNARE"/>
</dbReference>
<dbReference type="SMART" id="SM00397">
    <property type="entry name" value="t_SNARE"/>
    <property type="match status" value="1"/>
</dbReference>
<evidence type="ECO:0000256" key="9">
    <source>
        <dbReference type="ARBA" id="ARBA00023136"/>
    </source>
</evidence>
<proteinExistence type="inferred from homology"/>
<dbReference type="InterPro" id="IPR038407">
    <property type="entry name" value="v-SNARE_N_sf"/>
</dbReference>
<evidence type="ECO:0000256" key="8">
    <source>
        <dbReference type="ARBA" id="ARBA00023054"/>
    </source>
</evidence>
<dbReference type="AlphaFoldDB" id="A0AAJ6VY22"/>
<evidence type="ECO:0000256" key="5">
    <source>
        <dbReference type="ARBA" id="ARBA00022927"/>
    </source>
</evidence>
<evidence type="ECO:0000313" key="18">
    <source>
        <dbReference type="Proteomes" id="UP000694867"/>
    </source>
</evidence>
<evidence type="ECO:0000256" key="2">
    <source>
        <dbReference type="ARBA" id="ARBA00006108"/>
    </source>
</evidence>
<evidence type="ECO:0000259" key="17">
    <source>
        <dbReference type="SMART" id="SM00397"/>
    </source>
</evidence>
<dbReference type="GO" id="GO:0005829">
    <property type="term" value="C:cytosol"/>
    <property type="evidence" value="ECO:0007669"/>
    <property type="project" value="GOC"/>
</dbReference>
<evidence type="ECO:0000256" key="13">
    <source>
        <dbReference type="ARBA" id="ARBA00081711"/>
    </source>
</evidence>